<proteinExistence type="predicted"/>
<feature type="compositionally biased region" description="Low complexity" evidence="1">
    <location>
        <begin position="81"/>
        <end position="93"/>
    </location>
</feature>
<feature type="region of interest" description="Disordered" evidence="1">
    <location>
        <begin position="147"/>
        <end position="167"/>
    </location>
</feature>
<dbReference type="EMBL" id="JACEIK010002347">
    <property type="protein sequence ID" value="MCD9560617.1"/>
    <property type="molecule type" value="Genomic_DNA"/>
</dbReference>
<sequence>MYNVTWANAGGPPSRHVSIAEGSAPAPSTMFRRISYPAFSRAFSSMCGTQILLTNMRIGHLCVKNFTGKKQLLGLKDSSRRSSPVVGNSSVVGKYRGGEGRTRGPNGDLEGSCTTKKSIERLLEGSTLLYCYNSVINIGISPCAKRDGRKGRALNPSPLVPASRPPP</sequence>
<keyword evidence="3" id="KW-1185">Reference proteome</keyword>
<organism evidence="2 3">
    <name type="scientific">Datura stramonium</name>
    <name type="common">Jimsonweed</name>
    <name type="synonym">Common thornapple</name>
    <dbReference type="NCBI Taxonomy" id="4076"/>
    <lineage>
        <taxon>Eukaryota</taxon>
        <taxon>Viridiplantae</taxon>
        <taxon>Streptophyta</taxon>
        <taxon>Embryophyta</taxon>
        <taxon>Tracheophyta</taxon>
        <taxon>Spermatophyta</taxon>
        <taxon>Magnoliopsida</taxon>
        <taxon>eudicotyledons</taxon>
        <taxon>Gunneridae</taxon>
        <taxon>Pentapetalae</taxon>
        <taxon>asterids</taxon>
        <taxon>lamiids</taxon>
        <taxon>Solanales</taxon>
        <taxon>Solanaceae</taxon>
        <taxon>Solanoideae</taxon>
        <taxon>Datureae</taxon>
        <taxon>Datura</taxon>
    </lineage>
</organism>
<dbReference type="Proteomes" id="UP000823775">
    <property type="component" value="Unassembled WGS sequence"/>
</dbReference>
<evidence type="ECO:0000313" key="2">
    <source>
        <dbReference type="EMBL" id="MCD9560617.1"/>
    </source>
</evidence>
<comment type="caution">
    <text evidence="2">The sequence shown here is derived from an EMBL/GenBank/DDBJ whole genome shotgun (WGS) entry which is preliminary data.</text>
</comment>
<feature type="compositionally biased region" description="Low complexity" evidence="1">
    <location>
        <begin position="156"/>
        <end position="167"/>
    </location>
</feature>
<protein>
    <submittedName>
        <fullName evidence="2">Uncharacterized protein</fullName>
    </submittedName>
</protein>
<reference evidence="2 3" key="1">
    <citation type="journal article" date="2021" name="BMC Genomics">
        <title>Datura genome reveals duplications of psychoactive alkaloid biosynthetic genes and high mutation rate following tissue culture.</title>
        <authorList>
            <person name="Rajewski A."/>
            <person name="Carter-House D."/>
            <person name="Stajich J."/>
            <person name="Litt A."/>
        </authorList>
    </citation>
    <scope>NUCLEOTIDE SEQUENCE [LARGE SCALE GENOMIC DNA]</scope>
    <source>
        <strain evidence="2">AR-01</strain>
    </source>
</reference>
<evidence type="ECO:0000313" key="3">
    <source>
        <dbReference type="Proteomes" id="UP000823775"/>
    </source>
</evidence>
<name>A0ABS8UNZ1_DATST</name>
<evidence type="ECO:0000256" key="1">
    <source>
        <dbReference type="SAM" id="MobiDB-lite"/>
    </source>
</evidence>
<feature type="region of interest" description="Disordered" evidence="1">
    <location>
        <begin position="79"/>
        <end position="112"/>
    </location>
</feature>
<accession>A0ABS8UNZ1</accession>
<gene>
    <name evidence="2" type="ORF">HAX54_019334</name>
</gene>